<keyword evidence="1" id="KW-1185">Reference proteome</keyword>
<accession>A0A915L830</accession>
<dbReference type="WBParaSite" id="nRc.2.0.1.t47270-RA">
    <property type="protein sequence ID" value="nRc.2.0.1.t47270-RA"/>
    <property type="gene ID" value="nRc.2.0.1.g47270"/>
</dbReference>
<dbReference type="AlphaFoldDB" id="A0A915L830"/>
<organism evidence="1 2">
    <name type="scientific">Romanomermis culicivorax</name>
    <name type="common">Nematode worm</name>
    <dbReference type="NCBI Taxonomy" id="13658"/>
    <lineage>
        <taxon>Eukaryota</taxon>
        <taxon>Metazoa</taxon>
        <taxon>Ecdysozoa</taxon>
        <taxon>Nematoda</taxon>
        <taxon>Enoplea</taxon>
        <taxon>Dorylaimia</taxon>
        <taxon>Mermithida</taxon>
        <taxon>Mermithoidea</taxon>
        <taxon>Mermithidae</taxon>
        <taxon>Romanomermis</taxon>
    </lineage>
</organism>
<proteinExistence type="predicted"/>
<sequence>LSSIPAGQFTLVINNEDNLCKAKNECKLVRIDWYNLIEFNNSSNDVMFSLQRPNANQNSYITEMDIVNGQTQCRLQQLASLRIGQ</sequence>
<name>A0A915L830_ROMCU</name>
<dbReference type="Proteomes" id="UP000887565">
    <property type="component" value="Unplaced"/>
</dbReference>
<evidence type="ECO:0000313" key="2">
    <source>
        <dbReference type="WBParaSite" id="nRc.2.0.1.t47270-RA"/>
    </source>
</evidence>
<reference evidence="2" key="1">
    <citation type="submission" date="2022-11" db="UniProtKB">
        <authorList>
            <consortium name="WormBaseParasite"/>
        </authorList>
    </citation>
    <scope>IDENTIFICATION</scope>
</reference>
<protein>
    <submittedName>
        <fullName evidence="2">Uncharacterized protein</fullName>
    </submittedName>
</protein>
<evidence type="ECO:0000313" key="1">
    <source>
        <dbReference type="Proteomes" id="UP000887565"/>
    </source>
</evidence>